<dbReference type="Proteomes" id="UP001501563">
    <property type="component" value="Unassembled WGS sequence"/>
</dbReference>
<gene>
    <name evidence="2" type="ORF">GCM10022207_80760</name>
</gene>
<evidence type="ECO:0000256" key="1">
    <source>
        <dbReference type="SAM" id="MobiDB-lite"/>
    </source>
</evidence>
<protein>
    <submittedName>
        <fullName evidence="2">Uncharacterized protein</fullName>
    </submittedName>
</protein>
<proteinExistence type="predicted"/>
<sequence length="59" mass="6513">MTPPVPDRTGAGRPPVRRAPGTTDQRLYLISARTMWHVVSDGGWTPIRSAVLRMVSLRA</sequence>
<organism evidence="2 3">
    <name type="scientific">Streptomyces lannensis</name>
    <dbReference type="NCBI Taxonomy" id="766498"/>
    <lineage>
        <taxon>Bacteria</taxon>
        <taxon>Bacillati</taxon>
        <taxon>Actinomycetota</taxon>
        <taxon>Actinomycetes</taxon>
        <taxon>Kitasatosporales</taxon>
        <taxon>Streptomycetaceae</taxon>
        <taxon>Streptomyces</taxon>
    </lineage>
</organism>
<keyword evidence="3" id="KW-1185">Reference proteome</keyword>
<accession>A0ABP7LFN5</accession>
<reference evidence="3" key="1">
    <citation type="journal article" date="2019" name="Int. J. Syst. Evol. Microbiol.">
        <title>The Global Catalogue of Microorganisms (GCM) 10K type strain sequencing project: providing services to taxonomists for standard genome sequencing and annotation.</title>
        <authorList>
            <consortium name="The Broad Institute Genomics Platform"/>
            <consortium name="The Broad Institute Genome Sequencing Center for Infectious Disease"/>
            <person name="Wu L."/>
            <person name="Ma J."/>
        </authorList>
    </citation>
    <scope>NUCLEOTIDE SEQUENCE [LARGE SCALE GENOMIC DNA]</scope>
    <source>
        <strain evidence="3">JCM 16578</strain>
    </source>
</reference>
<feature type="region of interest" description="Disordered" evidence="1">
    <location>
        <begin position="1"/>
        <end position="23"/>
    </location>
</feature>
<dbReference type="EMBL" id="BAAAZA010000043">
    <property type="protein sequence ID" value="GAA3899943.1"/>
    <property type="molecule type" value="Genomic_DNA"/>
</dbReference>
<evidence type="ECO:0000313" key="2">
    <source>
        <dbReference type="EMBL" id="GAA3899943.1"/>
    </source>
</evidence>
<evidence type="ECO:0000313" key="3">
    <source>
        <dbReference type="Proteomes" id="UP001501563"/>
    </source>
</evidence>
<name>A0ABP7LFN5_9ACTN</name>
<comment type="caution">
    <text evidence="2">The sequence shown here is derived from an EMBL/GenBank/DDBJ whole genome shotgun (WGS) entry which is preliminary data.</text>
</comment>